<proteinExistence type="predicted"/>
<dbReference type="AlphaFoldDB" id="A0A4Y2PTE3"/>
<name>A0A4Y2PTE3_ARAVE</name>
<sequence>MKVTYYLKLQWDRIAGKIMSFKKLSICLPTEGTRFFLSHKTFVGVWPTAPHHTEPTRKAAPALVFQPRLVDWLRWLFAGYAQEPFFSPARRLPGAS</sequence>
<organism evidence="1 2">
    <name type="scientific">Araneus ventricosus</name>
    <name type="common">Orbweaver spider</name>
    <name type="synonym">Epeira ventricosa</name>
    <dbReference type="NCBI Taxonomy" id="182803"/>
    <lineage>
        <taxon>Eukaryota</taxon>
        <taxon>Metazoa</taxon>
        <taxon>Ecdysozoa</taxon>
        <taxon>Arthropoda</taxon>
        <taxon>Chelicerata</taxon>
        <taxon>Arachnida</taxon>
        <taxon>Araneae</taxon>
        <taxon>Araneomorphae</taxon>
        <taxon>Entelegynae</taxon>
        <taxon>Araneoidea</taxon>
        <taxon>Araneidae</taxon>
        <taxon>Araneus</taxon>
    </lineage>
</organism>
<comment type="caution">
    <text evidence="1">The sequence shown here is derived from an EMBL/GenBank/DDBJ whole genome shotgun (WGS) entry which is preliminary data.</text>
</comment>
<evidence type="ECO:0000313" key="2">
    <source>
        <dbReference type="Proteomes" id="UP000499080"/>
    </source>
</evidence>
<evidence type="ECO:0000313" key="1">
    <source>
        <dbReference type="EMBL" id="GBN54133.1"/>
    </source>
</evidence>
<reference evidence="1 2" key="1">
    <citation type="journal article" date="2019" name="Sci. Rep.">
        <title>Orb-weaving spider Araneus ventricosus genome elucidates the spidroin gene catalogue.</title>
        <authorList>
            <person name="Kono N."/>
            <person name="Nakamura H."/>
            <person name="Ohtoshi R."/>
            <person name="Moran D.A.P."/>
            <person name="Shinohara A."/>
            <person name="Yoshida Y."/>
            <person name="Fujiwara M."/>
            <person name="Mori M."/>
            <person name="Tomita M."/>
            <person name="Arakawa K."/>
        </authorList>
    </citation>
    <scope>NUCLEOTIDE SEQUENCE [LARGE SCALE GENOMIC DNA]</scope>
</reference>
<dbReference type="Proteomes" id="UP000499080">
    <property type="component" value="Unassembled WGS sequence"/>
</dbReference>
<accession>A0A4Y2PTE3</accession>
<dbReference type="EMBL" id="BGPR01012022">
    <property type="protein sequence ID" value="GBN54133.1"/>
    <property type="molecule type" value="Genomic_DNA"/>
</dbReference>
<protein>
    <submittedName>
        <fullName evidence="1">Uncharacterized protein</fullName>
    </submittedName>
</protein>
<keyword evidence="2" id="KW-1185">Reference proteome</keyword>
<gene>
    <name evidence="1" type="ORF">AVEN_66793_1</name>
</gene>